<keyword evidence="1" id="KW-0963">Cytoplasm</keyword>
<dbReference type="GO" id="GO:0009318">
    <property type="term" value="C:exodeoxyribonuclease VII complex"/>
    <property type="evidence" value="ECO:0007669"/>
    <property type="project" value="UniProtKB-UniRule"/>
</dbReference>
<organism evidence="8 9">
    <name type="scientific">Candidatus Limisoma intestinavium</name>
    <dbReference type="NCBI Taxonomy" id="2840856"/>
    <lineage>
        <taxon>Bacteria</taxon>
        <taxon>Pseudomonadati</taxon>
        <taxon>Bacteroidota</taxon>
        <taxon>Bacteroidia</taxon>
        <taxon>Bacteroidales</taxon>
        <taxon>Candidatus Limisoma</taxon>
    </lineage>
</organism>
<evidence type="ECO:0000256" key="4">
    <source>
        <dbReference type="ARBA" id="ARBA00022839"/>
    </source>
</evidence>
<dbReference type="CDD" id="cd04489">
    <property type="entry name" value="ExoVII_LU_OBF"/>
    <property type="match status" value="1"/>
</dbReference>
<evidence type="ECO:0000259" key="6">
    <source>
        <dbReference type="Pfam" id="PF02601"/>
    </source>
</evidence>
<dbReference type="GO" id="GO:0003676">
    <property type="term" value="F:nucleic acid binding"/>
    <property type="evidence" value="ECO:0007669"/>
    <property type="project" value="InterPro"/>
</dbReference>
<dbReference type="EC" id="3.1.11.6" evidence="5"/>
<dbReference type="InterPro" id="IPR020579">
    <property type="entry name" value="Exonuc_VII_lsu_C"/>
</dbReference>
<name>A0A9D1IN08_9BACT</name>
<sequence>MSESAISLLEFNRRIGRLLQNGAVQRCWIFGETSDVMVRGGHCYLELVQKNPDTGQTVAKARAIIWANRFYVLRSLFEETTGQAFGNGLNVMVEASANFHEQFGFSLLISDINPSYTLGDMARQRMEIIARLKREGIIDRNKALQWAEAPQRVAIVSAPGAAGYGDFMNQLHHNAAGIQFYTCLFPAVMQGANTVPSVMAALARVEKHKELFDCVVVIRGGGSTSDLNSFDNYDLAAAIACFPLPVIVGIGHDRDNTVVDEVANVRVKTPTAAAEWLIAKTQSALDELNALSRMISDVAMQMTAEAYRQLSYYFSGIPLMADKILVRHQSRLKSFAAMIPTYAAGRVASAEKDAAFLWQRIKVLAEQKMEAERVRVDGLWKQIDLLSPERVLKRGYSLTLKNGKAVADAAELAAGDEIVTHFASGKSISIVK</sequence>
<dbReference type="InterPro" id="IPR025824">
    <property type="entry name" value="OB-fold_nuc-bd_dom"/>
</dbReference>
<protein>
    <recommendedName>
        <fullName evidence="5">Exodeoxyribonuclease 7 large subunit</fullName>
        <ecNumber evidence="5">3.1.11.6</ecNumber>
    </recommendedName>
</protein>
<keyword evidence="2 5" id="KW-0540">Nuclease</keyword>
<dbReference type="Pfam" id="PF13742">
    <property type="entry name" value="tRNA_anti_2"/>
    <property type="match status" value="1"/>
</dbReference>
<evidence type="ECO:0000259" key="7">
    <source>
        <dbReference type="Pfam" id="PF13742"/>
    </source>
</evidence>
<accession>A0A9D1IN08</accession>
<dbReference type="InterPro" id="IPR003753">
    <property type="entry name" value="Exonuc_VII_L"/>
</dbReference>
<dbReference type="Proteomes" id="UP000824076">
    <property type="component" value="Unassembled WGS sequence"/>
</dbReference>
<feature type="domain" description="OB-fold nucleic acid binding" evidence="7">
    <location>
        <begin position="7"/>
        <end position="112"/>
    </location>
</feature>
<comment type="subcellular location">
    <subcellularLocation>
        <location evidence="5">Cytoplasm</location>
    </subcellularLocation>
</comment>
<dbReference type="GO" id="GO:0008855">
    <property type="term" value="F:exodeoxyribonuclease VII activity"/>
    <property type="evidence" value="ECO:0007669"/>
    <property type="project" value="UniProtKB-UniRule"/>
</dbReference>
<evidence type="ECO:0000256" key="3">
    <source>
        <dbReference type="ARBA" id="ARBA00022801"/>
    </source>
</evidence>
<evidence type="ECO:0000313" key="8">
    <source>
        <dbReference type="EMBL" id="HIU38774.1"/>
    </source>
</evidence>
<comment type="catalytic activity">
    <reaction evidence="5">
        <text>Exonucleolytic cleavage in either 5'- to 3'- or 3'- to 5'-direction to yield nucleoside 5'-phosphates.</text>
        <dbReference type="EC" id="3.1.11.6"/>
    </reaction>
</comment>
<dbReference type="PANTHER" id="PTHR30008">
    <property type="entry name" value="EXODEOXYRIBONUCLEASE 7 LARGE SUBUNIT"/>
    <property type="match status" value="1"/>
</dbReference>
<dbReference type="EMBL" id="DVMS01000108">
    <property type="protein sequence ID" value="HIU38774.1"/>
    <property type="molecule type" value="Genomic_DNA"/>
</dbReference>
<dbReference type="NCBIfam" id="TIGR00237">
    <property type="entry name" value="xseA"/>
    <property type="match status" value="1"/>
</dbReference>
<evidence type="ECO:0000256" key="1">
    <source>
        <dbReference type="ARBA" id="ARBA00022490"/>
    </source>
</evidence>
<keyword evidence="3 5" id="KW-0378">Hydrolase</keyword>
<keyword evidence="4 5" id="KW-0269">Exonuclease</keyword>
<reference evidence="8" key="2">
    <citation type="journal article" date="2021" name="PeerJ">
        <title>Extensive microbial diversity within the chicken gut microbiome revealed by metagenomics and culture.</title>
        <authorList>
            <person name="Gilroy R."/>
            <person name="Ravi A."/>
            <person name="Getino M."/>
            <person name="Pursley I."/>
            <person name="Horton D.L."/>
            <person name="Alikhan N.F."/>
            <person name="Baker D."/>
            <person name="Gharbi K."/>
            <person name="Hall N."/>
            <person name="Watson M."/>
            <person name="Adriaenssens E.M."/>
            <person name="Foster-Nyarko E."/>
            <person name="Jarju S."/>
            <person name="Secka A."/>
            <person name="Antonio M."/>
            <person name="Oren A."/>
            <person name="Chaudhuri R.R."/>
            <person name="La Ragione R."/>
            <person name="Hildebrand F."/>
            <person name="Pallen M.J."/>
        </authorList>
    </citation>
    <scope>NUCLEOTIDE SEQUENCE</scope>
    <source>
        <strain evidence="8">17073</strain>
    </source>
</reference>
<dbReference type="GO" id="GO:0006308">
    <property type="term" value="P:DNA catabolic process"/>
    <property type="evidence" value="ECO:0007669"/>
    <property type="project" value="UniProtKB-UniRule"/>
</dbReference>
<evidence type="ECO:0000313" key="9">
    <source>
        <dbReference type="Proteomes" id="UP000824076"/>
    </source>
</evidence>
<dbReference type="PANTHER" id="PTHR30008:SF0">
    <property type="entry name" value="EXODEOXYRIBONUCLEASE 7 LARGE SUBUNIT"/>
    <property type="match status" value="1"/>
</dbReference>
<dbReference type="GO" id="GO:0005737">
    <property type="term" value="C:cytoplasm"/>
    <property type="evidence" value="ECO:0007669"/>
    <property type="project" value="UniProtKB-SubCell"/>
</dbReference>
<dbReference type="AlphaFoldDB" id="A0A9D1IN08"/>
<evidence type="ECO:0000256" key="5">
    <source>
        <dbReference type="RuleBase" id="RU004355"/>
    </source>
</evidence>
<feature type="domain" description="Exonuclease VII large subunit C-terminal" evidence="6">
    <location>
        <begin position="138"/>
        <end position="426"/>
    </location>
</feature>
<gene>
    <name evidence="8" type="ORF">IAD18_03785</name>
</gene>
<evidence type="ECO:0000256" key="2">
    <source>
        <dbReference type="ARBA" id="ARBA00022722"/>
    </source>
</evidence>
<comment type="caution">
    <text evidence="8">The sequence shown here is derived from an EMBL/GenBank/DDBJ whole genome shotgun (WGS) entry which is preliminary data.</text>
</comment>
<dbReference type="Pfam" id="PF02601">
    <property type="entry name" value="Exonuc_VII_L"/>
    <property type="match status" value="1"/>
</dbReference>
<reference evidence="8" key="1">
    <citation type="submission" date="2020-10" db="EMBL/GenBank/DDBJ databases">
        <authorList>
            <person name="Gilroy R."/>
        </authorList>
    </citation>
    <scope>NUCLEOTIDE SEQUENCE</scope>
    <source>
        <strain evidence="8">17073</strain>
    </source>
</reference>
<proteinExistence type="inferred from homology"/>
<comment type="similarity">
    <text evidence="5">Belongs to the XseA family.</text>
</comment>